<dbReference type="GO" id="GO:0002161">
    <property type="term" value="F:aminoacyl-tRNA deacylase activity"/>
    <property type="evidence" value="ECO:0007669"/>
    <property type="project" value="UniProtKB-ARBA"/>
</dbReference>
<dbReference type="GO" id="GO:0004812">
    <property type="term" value="F:aminoacyl-tRNA ligase activity"/>
    <property type="evidence" value="ECO:0007669"/>
    <property type="project" value="InterPro"/>
</dbReference>
<dbReference type="Pfam" id="PF07973">
    <property type="entry name" value="tRNA_SAD"/>
    <property type="match status" value="1"/>
</dbReference>
<dbReference type="SMART" id="SM00863">
    <property type="entry name" value="tRNA_SAD"/>
    <property type="match status" value="1"/>
</dbReference>
<dbReference type="GO" id="GO:0046872">
    <property type="term" value="F:metal ion binding"/>
    <property type="evidence" value="ECO:0007669"/>
    <property type="project" value="UniProtKB-KW"/>
</dbReference>
<feature type="domain" description="Threonyl/alanyl tRNA synthetase SAD" evidence="4">
    <location>
        <begin position="96"/>
        <end position="139"/>
    </location>
</feature>
<name>A0A1F5EFZ9_9BACT</name>
<dbReference type="AlphaFoldDB" id="A0A1F5EFZ9"/>
<protein>
    <recommendedName>
        <fullName evidence="4">Threonyl/alanyl tRNA synthetase SAD domain-containing protein</fullName>
    </recommendedName>
</protein>
<dbReference type="EMBL" id="MEZV01000039">
    <property type="protein sequence ID" value="OGD66318.1"/>
    <property type="molecule type" value="Genomic_DNA"/>
</dbReference>
<dbReference type="InterPro" id="IPR012947">
    <property type="entry name" value="tRNA_SAD"/>
</dbReference>
<comment type="cofactor">
    <cofactor evidence="1">
        <name>Zn(2+)</name>
        <dbReference type="ChEBI" id="CHEBI:29105"/>
    </cofactor>
</comment>
<evidence type="ECO:0000313" key="6">
    <source>
        <dbReference type="Proteomes" id="UP000176451"/>
    </source>
</evidence>
<dbReference type="PANTHER" id="PTHR43462">
    <property type="entry name" value="ALANYL-TRNA EDITING PROTEIN"/>
    <property type="match status" value="1"/>
</dbReference>
<dbReference type="PANTHER" id="PTHR43462:SF1">
    <property type="entry name" value="ALANYL-TRNA EDITING PROTEIN AARSD1"/>
    <property type="match status" value="1"/>
</dbReference>
<evidence type="ECO:0000313" key="5">
    <source>
        <dbReference type="EMBL" id="OGD66318.1"/>
    </source>
</evidence>
<dbReference type="SUPFAM" id="SSF55186">
    <property type="entry name" value="ThrRS/AlaRS common domain"/>
    <property type="match status" value="1"/>
</dbReference>
<comment type="caution">
    <text evidence="5">The sequence shown here is derived from an EMBL/GenBank/DDBJ whole genome shotgun (WGS) entry which is preliminary data.</text>
</comment>
<evidence type="ECO:0000256" key="3">
    <source>
        <dbReference type="ARBA" id="ARBA00022833"/>
    </source>
</evidence>
<dbReference type="STRING" id="1797469.A3F08_02265"/>
<dbReference type="GO" id="GO:0043039">
    <property type="term" value="P:tRNA aminoacylation"/>
    <property type="evidence" value="ECO:0007669"/>
    <property type="project" value="InterPro"/>
</dbReference>
<keyword evidence="2" id="KW-0479">Metal-binding</keyword>
<evidence type="ECO:0000256" key="1">
    <source>
        <dbReference type="ARBA" id="ARBA00001947"/>
    </source>
</evidence>
<organism evidence="5 6">
    <name type="scientific">Candidatus Berkelbacteria bacterium RIFCSPHIGHO2_12_FULL_36_9</name>
    <dbReference type="NCBI Taxonomy" id="1797469"/>
    <lineage>
        <taxon>Bacteria</taxon>
        <taxon>Candidatus Berkelbacteria</taxon>
    </lineage>
</organism>
<keyword evidence="3" id="KW-0862">Zinc</keyword>
<dbReference type="GO" id="GO:0005524">
    <property type="term" value="F:ATP binding"/>
    <property type="evidence" value="ECO:0007669"/>
    <property type="project" value="InterPro"/>
</dbReference>
<proteinExistence type="predicted"/>
<accession>A0A1F5EFZ9</accession>
<sequence>MTNKLARIHTAEHIMWEVLKKRFPDIKTVSLQLDPDQSRSDYHLKKDFSENDIQMINNDTNAIIKKNLTVSFENMTRQEAEKVCDLSLIPANVQQIRIVRVGNISSEACIGQHVANTSEIGLFKITKNKKVGKNVYRLYFKVI</sequence>
<evidence type="ECO:0000256" key="2">
    <source>
        <dbReference type="ARBA" id="ARBA00022723"/>
    </source>
</evidence>
<reference evidence="5 6" key="1">
    <citation type="journal article" date="2016" name="Nat. Commun.">
        <title>Thousands of microbial genomes shed light on interconnected biogeochemical processes in an aquifer system.</title>
        <authorList>
            <person name="Anantharaman K."/>
            <person name="Brown C.T."/>
            <person name="Hug L.A."/>
            <person name="Sharon I."/>
            <person name="Castelle C.J."/>
            <person name="Probst A.J."/>
            <person name="Thomas B.C."/>
            <person name="Singh A."/>
            <person name="Wilkins M.J."/>
            <person name="Karaoz U."/>
            <person name="Brodie E.L."/>
            <person name="Williams K.H."/>
            <person name="Hubbard S.S."/>
            <person name="Banfield J.F."/>
        </authorList>
    </citation>
    <scope>NUCLEOTIDE SEQUENCE [LARGE SCALE GENOMIC DNA]</scope>
</reference>
<gene>
    <name evidence="5" type="ORF">A3F08_02265</name>
</gene>
<dbReference type="Gene3D" id="3.30.980.10">
    <property type="entry name" value="Threonyl-trna Synthetase, Chain A, domain 2"/>
    <property type="match status" value="1"/>
</dbReference>
<dbReference type="Proteomes" id="UP000176451">
    <property type="component" value="Unassembled WGS sequence"/>
</dbReference>
<evidence type="ECO:0000259" key="4">
    <source>
        <dbReference type="SMART" id="SM00863"/>
    </source>
</evidence>
<dbReference type="InterPro" id="IPR018163">
    <property type="entry name" value="Thr/Ala-tRNA-synth_IIc_edit"/>
</dbReference>
<dbReference type="InterPro" id="IPR051335">
    <property type="entry name" value="Alanyl-tRNA_Editing_Enzymes"/>
</dbReference>